<dbReference type="OrthoDB" id="8481809at2"/>
<name>A0A0M2R9B8_9PROT</name>
<dbReference type="EMBL" id="LANI01000021">
    <property type="protein sequence ID" value="KKJ76168.1"/>
    <property type="molecule type" value="Genomic_DNA"/>
</dbReference>
<feature type="chain" id="PRO_5005640631" evidence="1">
    <location>
        <begin position="22"/>
        <end position="102"/>
    </location>
</feature>
<dbReference type="Proteomes" id="UP000034491">
    <property type="component" value="Unassembled WGS sequence"/>
</dbReference>
<protein>
    <submittedName>
        <fullName evidence="2">Uncharacterized protein</fullName>
    </submittedName>
</protein>
<accession>A0A0M2R9B8</accession>
<feature type="signal peptide" evidence="1">
    <location>
        <begin position="1"/>
        <end position="21"/>
    </location>
</feature>
<gene>
    <name evidence="2" type="ORF">WH95_14375</name>
</gene>
<dbReference type="AlphaFoldDB" id="A0A0M2R9B8"/>
<evidence type="ECO:0000313" key="2">
    <source>
        <dbReference type="EMBL" id="KKJ76168.1"/>
    </source>
</evidence>
<sequence length="102" mass="11540">MKKLMLALSLITLSSTLTVQAFSQDIIVPKNHKGEAMTLAALAKDAAWRQKVAQQWKTSQRETSWQKKSTIKTPSTRVAFYILNNTQEASLYNANTSKYVYN</sequence>
<dbReference type="RefSeq" id="WP_046508468.1">
    <property type="nucleotide sequence ID" value="NZ_LANI01000021.1"/>
</dbReference>
<reference evidence="2 3" key="1">
    <citation type="submission" date="2015-03" db="EMBL/GenBank/DDBJ databases">
        <title>Genome sequence of Kiloniella sp. P1-1, isolated from the gut microflora of Pacific white shrimp, Penaeus vannamei.</title>
        <authorList>
            <person name="Shao Z."/>
            <person name="Wang L."/>
            <person name="Li X."/>
        </authorList>
    </citation>
    <scope>NUCLEOTIDE SEQUENCE [LARGE SCALE GENOMIC DNA]</scope>
    <source>
        <strain evidence="2 3">P1-1</strain>
    </source>
</reference>
<keyword evidence="1" id="KW-0732">Signal</keyword>
<keyword evidence="3" id="KW-1185">Reference proteome</keyword>
<evidence type="ECO:0000256" key="1">
    <source>
        <dbReference type="SAM" id="SignalP"/>
    </source>
</evidence>
<comment type="caution">
    <text evidence="2">The sequence shown here is derived from an EMBL/GenBank/DDBJ whole genome shotgun (WGS) entry which is preliminary data.</text>
</comment>
<evidence type="ECO:0000313" key="3">
    <source>
        <dbReference type="Proteomes" id="UP000034491"/>
    </source>
</evidence>
<organism evidence="2 3">
    <name type="scientific">Kiloniella litopenaei</name>
    <dbReference type="NCBI Taxonomy" id="1549748"/>
    <lineage>
        <taxon>Bacteria</taxon>
        <taxon>Pseudomonadati</taxon>
        <taxon>Pseudomonadota</taxon>
        <taxon>Alphaproteobacteria</taxon>
        <taxon>Rhodospirillales</taxon>
        <taxon>Kiloniellaceae</taxon>
        <taxon>Kiloniella</taxon>
    </lineage>
</organism>
<proteinExistence type="predicted"/>